<dbReference type="VEuPathDB" id="ToxoDB:cyc_05121"/>
<proteinExistence type="predicted"/>
<accession>A0A1D3D802</accession>
<evidence type="ECO:0000313" key="3">
    <source>
        <dbReference type="Proteomes" id="UP000095192"/>
    </source>
</evidence>
<dbReference type="InterPro" id="IPR018624">
    <property type="entry name" value="Sec66"/>
</dbReference>
<keyword evidence="1" id="KW-0812">Transmembrane</keyword>
<keyword evidence="1" id="KW-0472">Membrane</keyword>
<dbReference type="InParanoid" id="A0A1D3D802"/>
<name>A0A1D3D802_9EIME</name>
<gene>
    <name evidence="2" type="ORF">cyc_05121</name>
</gene>
<dbReference type="VEuPathDB" id="ToxoDB:LOC34621533"/>
<keyword evidence="1" id="KW-1133">Transmembrane helix</keyword>
<protein>
    <submittedName>
        <fullName evidence="2">Uncharacterized protein</fullName>
    </submittedName>
</protein>
<dbReference type="Pfam" id="PF09802">
    <property type="entry name" value="Sec66"/>
    <property type="match status" value="1"/>
</dbReference>
<dbReference type="EMBL" id="JROU02000347">
    <property type="protein sequence ID" value="OEH79571.1"/>
    <property type="molecule type" value="Genomic_DNA"/>
</dbReference>
<comment type="caution">
    <text evidence="2">The sequence shown here is derived from an EMBL/GenBank/DDBJ whole genome shotgun (WGS) entry which is preliminary data.</text>
</comment>
<dbReference type="AlphaFoldDB" id="A0A1D3D802"/>
<dbReference type="Proteomes" id="UP000095192">
    <property type="component" value="Unassembled WGS sequence"/>
</dbReference>
<feature type="transmembrane region" description="Helical" evidence="1">
    <location>
        <begin position="6"/>
        <end position="29"/>
    </location>
</feature>
<dbReference type="GO" id="GO:0031207">
    <property type="term" value="C:Sec62/Sec63 complex"/>
    <property type="evidence" value="ECO:0007669"/>
    <property type="project" value="InterPro"/>
</dbReference>
<sequence>MELPDLSLGWLVFLVLFVGAAGAAGYLVLQEMRSSREKDIVLKQAGKEVDTSPPAREIEDYEEKRSALFQQLLVQQRVTEADEDLGEGQPPCKSWQRQLLQPEEKKALKLLLMRRALANTPRWFVLSGEANAKYRLYRNGLLTETAWSEFQAVQEELNEELQYIKLEAECMEEGWGDKVLKDTVMLFKLSEAQKERNKVMGAQASAQMFFIAQRTTDMLHLLARRHRARAAAAVAVAAGGKCPHTWGVGLKASHVPVQCTFALLPAIPVGGKSPANGLVC</sequence>
<organism evidence="2 3">
    <name type="scientific">Cyclospora cayetanensis</name>
    <dbReference type="NCBI Taxonomy" id="88456"/>
    <lineage>
        <taxon>Eukaryota</taxon>
        <taxon>Sar</taxon>
        <taxon>Alveolata</taxon>
        <taxon>Apicomplexa</taxon>
        <taxon>Conoidasida</taxon>
        <taxon>Coccidia</taxon>
        <taxon>Eucoccidiorida</taxon>
        <taxon>Eimeriorina</taxon>
        <taxon>Eimeriidae</taxon>
        <taxon>Cyclospora</taxon>
    </lineage>
</organism>
<evidence type="ECO:0000313" key="2">
    <source>
        <dbReference type="EMBL" id="OEH79571.1"/>
    </source>
</evidence>
<dbReference type="GO" id="GO:0031204">
    <property type="term" value="P:post-translational protein targeting to membrane, translocation"/>
    <property type="evidence" value="ECO:0007669"/>
    <property type="project" value="InterPro"/>
</dbReference>
<evidence type="ECO:0000256" key="1">
    <source>
        <dbReference type="SAM" id="Phobius"/>
    </source>
</evidence>
<reference evidence="2 3" key="1">
    <citation type="journal article" date="2016" name="BMC Genomics">
        <title>Comparative genomics reveals Cyclospora cayetanensis possesses coccidia-like metabolism and invasion components but unique surface antigens.</title>
        <authorList>
            <person name="Liu S."/>
            <person name="Wang L."/>
            <person name="Zheng H."/>
            <person name="Xu Z."/>
            <person name="Roellig D.M."/>
            <person name="Li N."/>
            <person name="Frace M.A."/>
            <person name="Tang K."/>
            <person name="Arrowood M.J."/>
            <person name="Moss D.M."/>
            <person name="Zhang L."/>
            <person name="Feng Y."/>
            <person name="Xiao L."/>
        </authorList>
    </citation>
    <scope>NUCLEOTIDE SEQUENCE [LARGE SCALE GENOMIC DNA]</scope>
    <source>
        <strain evidence="2 3">CHN_HEN01</strain>
    </source>
</reference>
<keyword evidence="3" id="KW-1185">Reference proteome</keyword>